<keyword evidence="4" id="KW-1185">Reference proteome</keyword>
<reference evidence="3 4" key="1">
    <citation type="submission" date="2008-03" db="EMBL/GenBank/DDBJ databases">
        <title>Sequencing of the draft genome and assembly of Burkholderia graminis C4D1M.</title>
        <authorList>
            <consortium name="US DOE Joint Genome Institute (JGI-PGF)"/>
            <person name="Copeland A."/>
            <person name="Lucas S."/>
            <person name="Lapidus A."/>
            <person name="Glavina del Rio T."/>
            <person name="Dalin E."/>
            <person name="Tice H."/>
            <person name="Bruce D."/>
            <person name="Goodwin L."/>
            <person name="Pitluck S."/>
            <person name="Larimer F."/>
            <person name="Land M.L."/>
            <person name="Hauser L."/>
            <person name="Tiedje J."/>
            <person name="Richardson P."/>
        </authorList>
    </citation>
    <scope>NUCLEOTIDE SEQUENCE [LARGE SCALE GENOMIC DNA]</scope>
    <source>
        <strain evidence="4">ATCC 700544 / DSM 17151 / LMG 18924 / NCIMB 13744 / C4D1M</strain>
    </source>
</reference>
<dbReference type="PROSITE" id="PS00571">
    <property type="entry name" value="AMIDASES"/>
    <property type="match status" value="1"/>
</dbReference>
<feature type="domain" description="Amidase" evidence="2">
    <location>
        <begin position="26"/>
        <end position="442"/>
    </location>
</feature>
<dbReference type="PANTHER" id="PTHR11895">
    <property type="entry name" value="TRANSAMIDASE"/>
    <property type="match status" value="1"/>
</dbReference>
<proteinExistence type="inferred from homology"/>
<dbReference type="Gene3D" id="3.90.1300.10">
    <property type="entry name" value="Amidase signature (AS) domain"/>
    <property type="match status" value="1"/>
</dbReference>
<dbReference type="InterPro" id="IPR020556">
    <property type="entry name" value="Amidase_CS"/>
</dbReference>
<evidence type="ECO:0000259" key="2">
    <source>
        <dbReference type="Pfam" id="PF01425"/>
    </source>
</evidence>
<dbReference type="EMBL" id="ABLD01000013">
    <property type="protein sequence ID" value="EDT09063.1"/>
    <property type="molecule type" value="Genomic_DNA"/>
</dbReference>
<dbReference type="InterPro" id="IPR036928">
    <property type="entry name" value="AS_sf"/>
</dbReference>
<dbReference type="RefSeq" id="WP_006050679.1">
    <property type="nucleotide sequence ID" value="NZ_ABLD01000013.1"/>
</dbReference>
<dbReference type="OrthoDB" id="8576090at2"/>
<accession>B1G417</accession>
<evidence type="ECO:0000313" key="4">
    <source>
        <dbReference type="Proteomes" id="UP000005045"/>
    </source>
</evidence>
<dbReference type="AlphaFoldDB" id="B1G417"/>
<name>B1G417_PARG4</name>
<evidence type="ECO:0000256" key="1">
    <source>
        <dbReference type="ARBA" id="ARBA00009199"/>
    </source>
</evidence>
<dbReference type="Pfam" id="PF01425">
    <property type="entry name" value="Amidase"/>
    <property type="match status" value="1"/>
</dbReference>
<sequence>MYSDLCDLTVREVHALYEAGGTSPVEVMQAVLHRVQLLDPAVNAFCQIAGDALDMARESEARWHRKRPLGPLDGVPVSIKDNVAVSGLPTRYGSRATDDVPASHDSPCVARLRESGAICFAKTTLPDFAHKIVTDSPLTGVTRNPWDTARTPGGSSGGAAAAVSLGMAPAAIGTDGGGSIRIPAAFTGTFGFKPSFGRVPHAPRGPFALLSHIGPMTRCVADAARILTVISRPDSRDWYALPFEGSDYERGLECKPTPGGIRVAYSPSLGLAVEPQAAIHEAVIRAADTFRELGARVRPDDPPGIDRCNAVHATLWPACCRQLTEGMVDGGAALDPSLRAYSNTGAAISRHALLDALIERGELGARVNAFFERYDLVICPVYPRVAMQITEVQAGNELFPHFTAWCNQLGLPAASLYAGTTAEGLPVGVQIVGGRHADALVLWASHILELAFGRAPLAALARTLSSSIAAQQSQQEPAPPRTFGSV</sequence>
<dbReference type="InterPro" id="IPR000120">
    <property type="entry name" value="Amidase"/>
</dbReference>
<gene>
    <name evidence="3" type="ORF">BgramDRAFT_4115</name>
</gene>
<dbReference type="Proteomes" id="UP000005045">
    <property type="component" value="Unassembled WGS sequence"/>
</dbReference>
<comment type="caution">
    <text evidence="3">The sequence shown here is derived from an EMBL/GenBank/DDBJ whole genome shotgun (WGS) entry which is preliminary data.</text>
</comment>
<protein>
    <submittedName>
        <fullName evidence="3">Amidase</fullName>
    </submittedName>
</protein>
<dbReference type="InterPro" id="IPR023631">
    <property type="entry name" value="Amidase_dom"/>
</dbReference>
<dbReference type="SUPFAM" id="SSF75304">
    <property type="entry name" value="Amidase signature (AS) enzymes"/>
    <property type="match status" value="1"/>
</dbReference>
<organism evidence="3 4">
    <name type="scientific">Paraburkholderia graminis (strain ATCC 700544 / DSM 17151 / LMG 18924 / NCIMB 13744 / C4D1M)</name>
    <dbReference type="NCBI Taxonomy" id="396598"/>
    <lineage>
        <taxon>Bacteria</taxon>
        <taxon>Pseudomonadati</taxon>
        <taxon>Pseudomonadota</taxon>
        <taxon>Betaproteobacteria</taxon>
        <taxon>Burkholderiales</taxon>
        <taxon>Burkholderiaceae</taxon>
        <taxon>Paraburkholderia</taxon>
    </lineage>
</organism>
<evidence type="ECO:0000313" key="3">
    <source>
        <dbReference type="EMBL" id="EDT09063.1"/>
    </source>
</evidence>
<dbReference type="GO" id="GO:0003824">
    <property type="term" value="F:catalytic activity"/>
    <property type="evidence" value="ECO:0007669"/>
    <property type="project" value="InterPro"/>
</dbReference>
<comment type="similarity">
    <text evidence="1">Belongs to the amidase family.</text>
</comment>
<dbReference type="PANTHER" id="PTHR11895:SF7">
    <property type="entry name" value="GLUTAMYL-TRNA(GLN) AMIDOTRANSFERASE SUBUNIT A, MITOCHONDRIAL"/>
    <property type="match status" value="1"/>
</dbReference>